<dbReference type="SUPFAM" id="SSF52833">
    <property type="entry name" value="Thioredoxin-like"/>
    <property type="match status" value="1"/>
</dbReference>
<dbReference type="Proteomes" id="UP000183209">
    <property type="component" value="Unassembled WGS sequence"/>
</dbReference>
<dbReference type="PROSITE" id="PS51257">
    <property type="entry name" value="PROKAR_LIPOPROTEIN"/>
    <property type="match status" value="1"/>
</dbReference>
<dbReference type="InterPro" id="IPR036249">
    <property type="entry name" value="Thioredoxin-like_sf"/>
</dbReference>
<evidence type="ECO:0000313" key="8">
    <source>
        <dbReference type="Proteomes" id="UP000183209"/>
    </source>
</evidence>
<dbReference type="OrthoDB" id="1098640at2"/>
<evidence type="ECO:0000256" key="4">
    <source>
        <dbReference type="ARBA" id="ARBA00023284"/>
    </source>
</evidence>
<dbReference type="PROSITE" id="PS51352">
    <property type="entry name" value="THIOREDOXIN_2"/>
    <property type="match status" value="1"/>
</dbReference>
<sequence length="482" mass="56344">MKKILLTFLILTVFSCQEKKKEISSEISIIKEKEIKKKNEVVISVNDTINSFFTNLFVDEMQDNPDMLYLGKKENRTSVTIPIQNTVKIIGGDPFISFFYELQLDKGDSLLIAIKKIDVNQSKQIDYPIFTLLNSNRRWSETNFDYILYSYNLKSKAIVIDENKFQNNKYDSEKIYKNSIKLLDSLKSNNSISDKFYSTNRINQKLKFATSRIREAKNQNLELEIESLGVKLNEDKLLNNKEYVSFLRALMLYKYFNEDKRVKNSVLFDFVNEHETFLNKSAKDVLLDSYLKSIFFVEKPKFDKYLTKFNSANENDELKNKWNSVVANQKANSKKLNATNRTAGLLTNLVNDNELTFEQVLSGHKGKIVLVDFWASWCSPCRKEMPFLKDLKSKFNETELKIIEISIDKDYSAWVRASKLENLSKEEGNYIISNWEKSNLYKNFRIKTIPRYLLFDRNGKIIDDDAPRPSENELEELIKASI</sequence>
<dbReference type="AlphaFoldDB" id="A0A1I6TQ10"/>
<proteinExistence type="predicted"/>
<reference evidence="7 8" key="1">
    <citation type="submission" date="2016-10" db="EMBL/GenBank/DDBJ databases">
        <authorList>
            <person name="de Groot N.N."/>
        </authorList>
    </citation>
    <scope>NUCLEOTIDE SEQUENCE [LARGE SCALE GENOMIC DNA]</scope>
    <source>
        <strain evidence="7 8">CGMCC 1.6114</strain>
    </source>
</reference>
<evidence type="ECO:0000313" key="7">
    <source>
        <dbReference type="EMBL" id="SFS91234.1"/>
    </source>
</evidence>
<dbReference type="InterPro" id="IPR013766">
    <property type="entry name" value="Thioredoxin_domain"/>
</dbReference>
<keyword evidence="4" id="KW-0676">Redox-active center</keyword>
<keyword evidence="3" id="KW-1015">Disulfide bond</keyword>
<gene>
    <name evidence="7" type="ORF">SAMN04487906_2052</name>
</gene>
<feature type="coiled-coil region" evidence="5">
    <location>
        <begin position="199"/>
        <end position="226"/>
    </location>
</feature>
<dbReference type="RefSeq" id="WP_074978669.1">
    <property type="nucleotide sequence ID" value="NZ_FPAG01000006.1"/>
</dbReference>
<dbReference type="GO" id="GO:0017004">
    <property type="term" value="P:cytochrome complex assembly"/>
    <property type="evidence" value="ECO:0007669"/>
    <property type="project" value="UniProtKB-KW"/>
</dbReference>
<protein>
    <submittedName>
        <fullName evidence="7">Thioredoxin-like</fullName>
    </submittedName>
</protein>
<dbReference type="EMBL" id="FPAG01000006">
    <property type="protein sequence ID" value="SFS91234.1"/>
    <property type="molecule type" value="Genomic_DNA"/>
</dbReference>
<dbReference type="Gene3D" id="3.40.30.10">
    <property type="entry name" value="Glutaredoxin"/>
    <property type="match status" value="1"/>
</dbReference>
<organism evidence="7 8">
    <name type="scientific">Zhouia amylolytica</name>
    <dbReference type="NCBI Taxonomy" id="376730"/>
    <lineage>
        <taxon>Bacteria</taxon>
        <taxon>Pseudomonadati</taxon>
        <taxon>Bacteroidota</taxon>
        <taxon>Flavobacteriia</taxon>
        <taxon>Flavobacteriales</taxon>
        <taxon>Flavobacteriaceae</taxon>
        <taxon>Zhouia</taxon>
    </lineage>
</organism>
<keyword evidence="2" id="KW-0201">Cytochrome c-type biogenesis</keyword>
<dbReference type="GO" id="GO:0030313">
    <property type="term" value="C:cell envelope"/>
    <property type="evidence" value="ECO:0007669"/>
    <property type="project" value="UniProtKB-SubCell"/>
</dbReference>
<dbReference type="InterPro" id="IPR012336">
    <property type="entry name" value="Thioredoxin-like_fold"/>
</dbReference>
<evidence type="ECO:0000256" key="2">
    <source>
        <dbReference type="ARBA" id="ARBA00022748"/>
    </source>
</evidence>
<evidence type="ECO:0000256" key="1">
    <source>
        <dbReference type="ARBA" id="ARBA00004196"/>
    </source>
</evidence>
<comment type="subcellular location">
    <subcellularLocation>
        <location evidence="1">Cell envelope</location>
    </subcellularLocation>
</comment>
<dbReference type="PANTHER" id="PTHR42852:SF6">
    <property type="entry name" value="THIOL:DISULFIDE INTERCHANGE PROTEIN DSBE"/>
    <property type="match status" value="1"/>
</dbReference>
<evidence type="ECO:0000256" key="3">
    <source>
        <dbReference type="ARBA" id="ARBA00023157"/>
    </source>
</evidence>
<dbReference type="PANTHER" id="PTHR42852">
    <property type="entry name" value="THIOL:DISULFIDE INTERCHANGE PROTEIN DSBE"/>
    <property type="match status" value="1"/>
</dbReference>
<feature type="domain" description="Thioredoxin" evidence="6">
    <location>
        <begin position="325"/>
        <end position="482"/>
    </location>
</feature>
<dbReference type="InterPro" id="IPR050553">
    <property type="entry name" value="Thioredoxin_ResA/DsbE_sf"/>
</dbReference>
<dbReference type="CDD" id="cd02966">
    <property type="entry name" value="TlpA_like_family"/>
    <property type="match status" value="1"/>
</dbReference>
<evidence type="ECO:0000256" key="5">
    <source>
        <dbReference type="SAM" id="Coils"/>
    </source>
</evidence>
<accession>A0A1I6TQ10</accession>
<keyword evidence="5" id="KW-0175">Coiled coil</keyword>
<evidence type="ECO:0000259" key="6">
    <source>
        <dbReference type="PROSITE" id="PS51352"/>
    </source>
</evidence>
<dbReference type="Pfam" id="PF13905">
    <property type="entry name" value="Thioredoxin_8"/>
    <property type="match status" value="1"/>
</dbReference>
<name>A0A1I6TQ10_9FLAO</name>